<gene>
    <name evidence="2" type="ORF">EDC90_100712</name>
</gene>
<feature type="region of interest" description="Disordered" evidence="1">
    <location>
        <begin position="170"/>
        <end position="206"/>
    </location>
</feature>
<keyword evidence="3" id="KW-1185">Reference proteome</keyword>
<dbReference type="EMBL" id="SMAR01000007">
    <property type="protein sequence ID" value="TCT41038.1"/>
    <property type="molecule type" value="Genomic_DNA"/>
</dbReference>
<evidence type="ECO:0000313" key="3">
    <source>
        <dbReference type="Proteomes" id="UP000295097"/>
    </source>
</evidence>
<reference evidence="2 3" key="1">
    <citation type="submission" date="2019-03" db="EMBL/GenBank/DDBJ databases">
        <title>Freshwater and sediment microbial communities from various areas in North America, analyzing microbe dynamics in response to fracking.</title>
        <authorList>
            <person name="Lamendella R."/>
        </authorList>
    </citation>
    <scope>NUCLEOTIDE SEQUENCE [LARGE SCALE GENOMIC DNA]</scope>
    <source>
        <strain evidence="2 3">175.2</strain>
    </source>
</reference>
<organism evidence="2 3">
    <name type="scientific">Martelella mediterranea</name>
    <dbReference type="NCBI Taxonomy" id="293089"/>
    <lineage>
        <taxon>Bacteria</taxon>
        <taxon>Pseudomonadati</taxon>
        <taxon>Pseudomonadota</taxon>
        <taxon>Alphaproteobacteria</taxon>
        <taxon>Hyphomicrobiales</taxon>
        <taxon>Aurantimonadaceae</taxon>
        <taxon>Martelella</taxon>
    </lineage>
</organism>
<proteinExistence type="predicted"/>
<dbReference type="Proteomes" id="UP000295097">
    <property type="component" value="Unassembled WGS sequence"/>
</dbReference>
<comment type="caution">
    <text evidence="2">The sequence shown here is derived from an EMBL/GenBank/DDBJ whole genome shotgun (WGS) entry which is preliminary data.</text>
</comment>
<sequence>MKTLSALLPCVKRRQPEAPQPERHQLADRRPQAKRSQTTAPRDGSLSDVLAKQPDKPARPFTIIPKPLQKPAAANQIFALQKSGMDYRLVESENGKPLDNPEPHGDYVFAIKASDPKTVLVGKHVLPGATPQPHDNLAVEGHSSITHGENALYAGTAWFNKGILKSWSNDSGHYRPNAHARHSALTSDNRQLLPESKFIRHKHQDG</sequence>
<dbReference type="RefSeq" id="WP_132309700.1">
    <property type="nucleotide sequence ID" value="NZ_SMAR01000007.1"/>
</dbReference>
<evidence type="ECO:0000256" key="1">
    <source>
        <dbReference type="SAM" id="MobiDB-lite"/>
    </source>
</evidence>
<accession>A0A4R3NUA1</accession>
<feature type="region of interest" description="Disordered" evidence="1">
    <location>
        <begin position="1"/>
        <end position="60"/>
    </location>
</feature>
<dbReference type="AlphaFoldDB" id="A0A4R3NUA1"/>
<dbReference type="OrthoDB" id="8432644at2"/>
<name>A0A4R3NUA1_9HYPH</name>
<protein>
    <submittedName>
        <fullName evidence="2">Uncharacterized protein</fullName>
    </submittedName>
</protein>
<evidence type="ECO:0000313" key="2">
    <source>
        <dbReference type="EMBL" id="TCT41038.1"/>
    </source>
</evidence>
<feature type="compositionally biased region" description="Basic and acidic residues" evidence="1">
    <location>
        <begin position="14"/>
        <end position="31"/>
    </location>
</feature>